<evidence type="ECO:0000256" key="4">
    <source>
        <dbReference type="ARBA" id="ARBA00022692"/>
    </source>
</evidence>
<dbReference type="PANTHER" id="PTHR47348">
    <property type="entry name" value="MEIOTICALLY UP-REGULATED GENE 190 PROTEIN"/>
    <property type="match status" value="1"/>
</dbReference>
<feature type="domain" description="SMP-LTD" evidence="14">
    <location>
        <begin position="195"/>
        <end position="400"/>
    </location>
</feature>
<accession>A0A409VUY2</accession>
<organism evidence="15 16">
    <name type="scientific">Gymnopilus dilepis</name>
    <dbReference type="NCBI Taxonomy" id="231916"/>
    <lineage>
        <taxon>Eukaryota</taxon>
        <taxon>Fungi</taxon>
        <taxon>Dikarya</taxon>
        <taxon>Basidiomycota</taxon>
        <taxon>Agaricomycotina</taxon>
        <taxon>Agaricomycetes</taxon>
        <taxon>Agaricomycetidae</taxon>
        <taxon>Agaricales</taxon>
        <taxon>Agaricineae</taxon>
        <taxon>Hymenogastraceae</taxon>
        <taxon>Gymnopilus</taxon>
    </lineage>
</organism>
<evidence type="ECO:0000256" key="1">
    <source>
        <dbReference type="ARBA" id="ARBA00004586"/>
    </source>
</evidence>
<comment type="subcellular location">
    <subcellularLocation>
        <location evidence="1">Endoplasmic reticulum membrane</location>
    </subcellularLocation>
</comment>
<dbReference type="GO" id="GO:0008289">
    <property type="term" value="F:lipid binding"/>
    <property type="evidence" value="ECO:0007669"/>
    <property type="project" value="UniProtKB-KW"/>
</dbReference>
<feature type="domain" description="C2" evidence="13">
    <location>
        <begin position="614"/>
        <end position="747"/>
    </location>
</feature>
<feature type="compositionally biased region" description="Basic and acidic residues" evidence="11">
    <location>
        <begin position="584"/>
        <end position="595"/>
    </location>
</feature>
<dbReference type="Gene3D" id="2.60.40.150">
    <property type="entry name" value="C2 domain"/>
    <property type="match status" value="2"/>
</dbReference>
<dbReference type="InterPro" id="IPR037765">
    <property type="entry name" value="C2B_Tricalbin"/>
</dbReference>
<dbReference type="AlphaFoldDB" id="A0A409VUY2"/>
<feature type="region of interest" description="Disordered" evidence="11">
    <location>
        <begin position="156"/>
        <end position="196"/>
    </location>
</feature>
<feature type="region of interest" description="Disordered" evidence="11">
    <location>
        <begin position="1"/>
        <end position="27"/>
    </location>
</feature>
<feature type="region of interest" description="Disordered" evidence="11">
    <location>
        <begin position="584"/>
        <end position="612"/>
    </location>
</feature>
<dbReference type="InterPro" id="IPR035892">
    <property type="entry name" value="C2_domain_sf"/>
</dbReference>
<feature type="transmembrane region" description="Helical" evidence="12">
    <location>
        <begin position="102"/>
        <end position="123"/>
    </location>
</feature>
<keyword evidence="6" id="KW-0256">Endoplasmic reticulum</keyword>
<keyword evidence="16" id="KW-1185">Reference proteome</keyword>
<keyword evidence="10 12" id="KW-0472">Membrane</keyword>
<dbReference type="PROSITE" id="PS50004">
    <property type="entry name" value="C2"/>
    <property type="match status" value="2"/>
</dbReference>
<sequence>MSEPNQPGVKDGGKDNERIITDPITHNSLTVHDVSAAELAQITPQPFAPTSQEQRQHDEGEEDKQDSEGRSTMEGILKRSEHSQWWVDPIGDQRKARDRMSFVVAGAVSLGSLLMFFISRLLGRSWTGYFLAPFFCALLGIGFGVAATALSINEQVGIPPSNDDRGVQQNENEGEHETAQNRESSPNHDSQGEDQVESSEWLNALLNSLWPIVNPALFTPLADMLEDSMQATLPKLVHGVRVAEVGQGAEAMRLLGVRWLDAGAATREMKEEGDFAHMEVAVAYRAKDVKRGRLKDRSTNIHMLLQFWVAGGIKVPVWVDVTGFLATTRVRFQLTPNPPFLSTMVVTFLGLPKVDLKCTPLTKGFVNVMDVPGLSGWIQKSIDAAMQEYVAPRSLTLDLKTLLMGREKIDTDAFGVVIVTVRKAEGFRNGDGPNVVKAHSKDPKKGDAYVTIGWGKWGKPLWSTRIISDREPVWEETGALLVGPAELNAQERLRLQLWDADRITADDLLGNVEVNLQEIMTSQESRNRMSIRSDKLVDEKGKEWPGTVHWEVGFFAKTTFEQHLANKDQNPSDIRAQISQEAENKLREAKARDGSEEQEADEVERQKKEDMRERTEEIIAGSAPTTEWPSGILSIQIEQITGLEIQKIRESGVREDAEDNVEEDDMPSAYCTVIINHQRVYKTRTKMKSNNPFYEAGTEKFIRDWTNTDVMIAVRDSRIHEDDPVIGIVILPLPEILKHRSHFTESLPLVGGIGYGRMRLSLTFRSVQLKLPKRLRGWDVGTLEIFSRVKPSSDLPSDYNNCRLVFRVPYGKGKMIPDGQEENDTQGPRLWVPKHHKPIRLPVKKRYATCLLILLRRRVVGPDLTPAFATLWLKDIPDDEEVDLSLPVYRNEGPALERAQANAMTDIGQQVGTLELKLRFWPGLSGYHHKVAKNDKNMADVMEALDCAEGEQDASTELLKDEGYAGSDSSSSSSSSSEGSDNSSDEEREEGPSGVVGKVKNFKKRNGELHRRHRGLMQWKGVRNVAWAARNVENRAEDLGEKAVGLVKHHDREIGIEKEA</sequence>
<keyword evidence="9" id="KW-0446">Lipid-binding</keyword>
<dbReference type="SMART" id="SM00239">
    <property type="entry name" value="C2"/>
    <property type="match status" value="2"/>
</dbReference>
<dbReference type="GO" id="GO:0061817">
    <property type="term" value="P:endoplasmic reticulum-plasma membrane tethering"/>
    <property type="evidence" value="ECO:0007669"/>
    <property type="project" value="InterPro"/>
</dbReference>
<dbReference type="GO" id="GO:0005789">
    <property type="term" value="C:endoplasmic reticulum membrane"/>
    <property type="evidence" value="ECO:0007669"/>
    <property type="project" value="UniProtKB-SubCell"/>
</dbReference>
<name>A0A409VUY2_9AGAR</name>
<keyword evidence="3" id="KW-0597">Phosphoprotein</keyword>
<dbReference type="EMBL" id="NHYE01005554">
    <property type="protein sequence ID" value="PPQ70053.1"/>
    <property type="molecule type" value="Genomic_DNA"/>
</dbReference>
<evidence type="ECO:0000256" key="10">
    <source>
        <dbReference type="ARBA" id="ARBA00023136"/>
    </source>
</evidence>
<evidence type="ECO:0000256" key="3">
    <source>
        <dbReference type="ARBA" id="ARBA00022553"/>
    </source>
</evidence>
<dbReference type="PANTHER" id="PTHR47348:SF2">
    <property type="entry name" value="MEIOTICALLY UP-REGULATED 190 PROTEIN"/>
    <property type="match status" value="1"/>
</dbReference>
<dbReference type="STRING" id="231916.A0A409VUY2"/>
<evidence type="ECO:0000256" key="8">
    <source>
        <dbReference type="ARBA" id="ARBA00023055"/>
    </source>
</evidence>
<dbReference type="SUPFAM" id="SSF49562">
    <property type="entry name" value="C2 domain (Calcium/lipid-binding domain, CaLB)"/>
    <property type="match status" value="2"/>
</dbReference>
<evidence type="ECO:0000256" key="6">
    <source>
        <dbReference type="ARBA" id="ARBA00022824"/>
    </source>
</evidence>
<dbReference type="InParanoid" id="A0A409VUY2"/>
<evidence type="ECO:0000313" key="16">
    <source>
        <dbReference type="Proteomes" id="UP000284706"/>
    </source>
</evidence>
<dbReference type="Proteomes" id="UP000284706">
    <property type="component" value="Unassembled WGS sequence"/>
</dbReference>
<dbReference type="InterPro" id="IPR031468">
    <property type="entry name" value="SMP_LBD"/>
</dbReference>
<dbReference type="CDD" id="cd04052">
    <property type="entry name" value="C2B_Tricalbin-like"/>
    <property type="match status" value="1"/>
</dbReference>
<keyword evidence="8" id="KW-0445">Lipid transport</keyword>
<feature type="compositionally biased region" description="Polar residues" evidence="11">
    <location>
        <begin position="42"/>
        <end position="53"/>
    </location>
</feature>
<reference evidence="15 16" key="1">
    <citation type="journal article" date="2018" name="Evol. Lett.">
        <title>Horizontal gene cluster transfer increased hallucinogenic mushroom diversity.</title>
        <authorList>
            <person name="Reynolds H.T."/>
            <person name="Vijayakumar V."/>
            <person name="Gluck-Thaler E."/>
            <person name="Korotkin H.B."/>
            <person name="Matheny P.B."/>
            <person name="Slot J.C."/>
        </authorList>
    </citation>
    <scope>NUCLEOTIDE SEQUENCE [LARGE SCALE GENOMIC DNA]</scope>
    <source>
        <strain evidence="15 16">SRW20</strain>
    </source>
</reference>
<dbReference type="Pfam" id="PF00168">
    <property type="entry name" value="C2"/>
    <property type="match status" value="2"/>
</dbReference>
<keyword evidence="5" id="KW-0677">Repeat</keyword>
<evidence type="ECO:0000313" key="15">
    <source>
        <dbReference type="EMBL" id="PPQ70053.1"/>
    </source>
</evidence>
<dbReference type="Pfam" id="PF25331">
    <property type="entry name" value="C2_Mug190_3rd"/>
    <property type="match status" value="1"/>
</dbReference>
<evidence type="ECO:0000256" key="11">
    <source>
        <dbReference type="SAM" id="MobiDB-lite"/>
    </source>
</evidence>
<feature type="region of interest" description="Disordered" evidence="11">
    <location>
        <begin position="962"/>
        <end position="998"/>
    </location>
</feature>
<keyword evidence="4 12" id="KW-0812">Transmembrane</keyword>
<dbReference type="Pfam" id="PF25669">
    <property type="entry name" value="SMP_MUG190-like"/>
    <property type="match status" value="1"/>
</dbReference>
<feature type="compositionally biased region" description="Basic and acidic residues" evidence="11">
    <location>
        <begin position="11"/>
        <end position="20"/>
    </location>
</feature>
<dbReference type="InterPro" id="IPR000008">
    <property type="entry name" value="C2_dom"/>
</dbReference>
<gene>
    <name evidence="15" type="ORF">CVT26_013375</name>
</gene>
<feature type="domain" description="C2" evidence="13">
    <location>
        <begin position="398"/>
        <end position="529"/>
    </location>
</feature>
<comment type="caution">
    <text evidence="15">The sequence shown here is derived from an EMBL/GenBank/DDBJ whole genome shotgun (WGS) entry which is preliminary data.</text>
</comment>
<evidence type="ECO:0000256" key="7">
    <source>
        <dbReference type="ARBA" id="ARBA00022989"/>
    </source>
</evidence>
<evidence type="ECO:0000259" key="13">
    <source>
        <dbReference type="PROSITE" id="PS50004"/>
    </source>
</evidence>
<evidence type="ECO:0000256" key="9">
    <source>
        <dbReference type="ARBA" id="ARBA00023121"/>
    </source>
</evidence>
<dbReference type="OrthoDB" id="419768at2759"/>
<dbReference type="GO" id="GO:0006869">
    <property type="term" value="P:lipid transport"/>
    <property type="evidence" value="ECO:0007669"/>
    <property type="project" value="UniProtKB-KW"/>
</dbReference>
<dbReference type="InterPro" id="IPR057349">
    <property type="entry name" value="C2_Mug190_3rd"/>
</dbReference>
<dbReference type="PROSITE" id="PS51847">
    <property type="entry name" value="SMP"/>
    <property type="match status" value="1"/>
</dbReference>
<keyword evidence="2" id="KW-0813">Transport</keyword>
<proteinExistence type="predicted"/>
<feature type="compositionally biased region" description="Basic and acidic residues" evidence="11">
    <location>
        <begin position="603"/>
        <end position="612"/>
    </location>
</feature>
<evidence type="ECO:0000259" key="14">
    <source>
        <dbReference type="PROSITE" id="PS51847"/>
    </source>
</evidence>
<feature type="region of interest" description="Disordered" evidence="11">
    <location>
        <begin position="40"/>
        <end position="71"/>
    </location>
</feature>
<evidence type="ECO:0000256" key="2">
    <source>
        <dbReference type="ARBA" id="ARBA00022448"/>
    </source>
</evidence>
<feature type="compositionally biased region" description="Low complexity" evidence="11">
    <location>
        <begin position="966"/>
        <end position="982"/>
    </location>
</feature>
<protein>
    <submittedName>
        <fullName evidence="15">Uncharacterized protein</fullName>
    </submittedName>
</protein>
<feature type="transmembrane region" description="Helical" evidence="12">
    <location>
        <begin position="129"/>
        <end position="152"/>
    </location>
</feature>
<evidence type="ECO:0000256" key="12">
    <source>
        <dbReference type="SAM" id="Phobius"/>
    </source>
</evidence>
<keyword evidence="7 12" id="KW-1133">Transmembrane helix</keyword>
<evidence type="ECO:0000256" key="5">
    <source>
        <dbReference type="ARBA" id="ARBA00022737"/>
    </source>
</evidence>
<dbReference type="CDD" id="cd21676">
    <property type="entry name" value="SMP_Mug190"/>
    <property type="match status" value="1"/>
</dbReference>